<keyword evidence="1 2" id="KW-0489">Methyltransferase</keyword>
<dbReference type="NCBIfam" id="NF000499">
    <property type="entry name" value="Erm23S_rRNA_broad"/>
    <property type="match status" value="1"/>
</dbReference>
<evidence type="ECO:0000313" key="2">
    <source>
        <dbReference type="EMBL" id="OSC33066.1"/>
    </source>
</evidence>
<dbReference type="AlphaFoldDB" id="A0A7I7SHF0"/>
<dbReference type="Proteomes" id="UP000193577">
    <property type="component" value="Unassembled WGS sequence"/>
</dbReference>
<comment type="caution">
    <text evidence="2">The sequence shown here is derived from an EMBL/GenBank/DDBJ whole genome shotgun (WGS) entry which is preliminary data.</text>
</comment>
<dbReference type="InterPro" id="IPR029063">
    <property type="entry name" value="SAM-dependent_MTases_sf"/>
</dbReference>
<feature type="binding site" evidence="1">
    <location>
        <position position="84"/>
    </location>
    <ligand>
        <name>S-adenosyl-L-methionine</name>
        <dbReference type="ChEBI" id="CHEBI:59789"/>
    </ligand>
</feature>
<feature type="binding site" evidence="1">
    <location>
        <position position="61"/>
    </location>
    <ligand>
        <name>S-adenosyl-L-methionine</name>
        <dbReference type="ChEBI" id="CHEBI:59789"/>
    </ligand>
</feature>
<dbReference type="Gene3D" id="1.10.8.100">
    <property type="entry name" value="Ribosomal RNA adenine dimethylase-like, domain 2"/>
    <property type="match status" value="1"/>
</dbReference>
<dbReference type="Gene3D" id="3.40.50.150">
    <property type="entry name" value="Vaccinia Virus protein VP39"/>
    <property type="match status" value="1"/>
</dbReference>
<reference evidence="2 3" key="1">
    <citation type="submission" date="2017-04" db="EMBL/GenBank/DDBJ databases">
        <title>The new phylogeny of genus Mycobacterium.</title>
        <authorList>
            <person name="Tortoli E."/>
            <person name="Trovato A."/>
            <person name="Cirillo D.M."/>
        </authorList>
    </citation>
    <scope>NUCLEOTIDE SEQUENCE [LARGE SCALE GENOMIC DNA]</scope>
    <source>
        <strain evidence="2 3">KCTC 19819</strain>
    </source>
</reference>
<dbReference type="EMBL" id="NCXO01000027">
    <property type="protein sequence ID" value="OSC33066.1"/>
    <property type="molecule type" value="Genomic_DNA"/>
</dbReference>
<keyword evidence="1" id="KW-0949">S-adenosyl-L-methionine</keyword>
<organism evidence="2 3">
    <name type="scientific">Mycolicibacillus koreensis</name>
    <dbReference type="NCBI Taxonomy" id="1069220"/>
    <lineage>
        <taxon>Bacteria</taxon>
        <taxon>Bacillati</taxon>
        <taxon>Actinomycetota</taxon>
        <taxon>Actinomycetes</taxon>
        <taxon>Mycobacteriales</taxon>
        <taxon>Mycobacteriaceae</taxon>
        <taxon>Mycolicibacillus</taxon>
    </lineage>
</organism>
<dbReference type="RefSeq" id="WP_085304247.1">
    <property type="nucleotide sequence ID" value="NZ_AP022594.1"/>
</dbReference>
<evidence type="ECO:0000313" key="3">
    <source>
        <dbReference type="Proteomes" id="UP000193577"/>
    </source>
</evidence>
<protein>
    <submittedName>
        <fullName evidence="2">23S ribosomal RNA methyltransferase Erm</fullName>
    </submittedName>
</protein>
<keyword evidence="3" id="KW-1185">Reference proteome</keyword>
<keyword evidence="1" id="KW-0808">Transferase</keyword>
<dbReference type="InterPro" id="IPR023165">
    <property type="entry name" value="rRNA_Ade_diMease-like_C"/>
</dbReference>
<dbReference type="GO" id="GO:0000179">
    <property type="term" value="F:rRNA (adenine-N6,N6-)-dimethyltransferase activity"/>
    <property type="evidence" value="ECO:0007669"/>
    <property type="project" value="UniProtKB-UniRule"/>
</dbReference>
<proteinExistence type="inferred from homology"/>
<dbReference type="InterPro" id="IPR020598">
    <property type="entry name" value="rRNA_Ade_methylase_Trfase_N"/>
</dbReference>
<feature type="binding site" evidence="1">
    <location>
        <position position="40"/>
    </location>
    <ligand>
        <name>S-adenosyl-L-methionine</name>
        <dbReference type="ChEBI" id="CHEBI:59789"/>
    </ligand>
</feature>
<dbReference type="PANTHER" id="PTHR11727:SF7">
    <property type="entry name" value="DIMETHYLADENOSINE TRANSFERASE-RELATED"/>
    <property type="match status" value="1"/>
</dbReference>
<evidence type="ECO:0000256" key="1">
    <source>
        <dbReference type="PROSITE-ProRule" id="PRU01026"/>
    </source>
</evidence>
<feature type="binding site" evidence="1">
    <location>
        <position position="14"/>
    </location>
    <ligand>
        <name>S-adenosyl-L-methionine</name>
        <dbReference type="ChEBI" id="CHEBI:59789"/>
    </ligand>
</feature>
<sequence length="270" mass="30410">MPTYRGGRHEFGQNFLTDTTTVDAIVDLVARTGGPIIEIGPGRGALPLPLQALRRPITAVEIDSRHVRALRPQVKSRTTVVHDDFLRFRLPRTPHTVVGNLPFHQTTAILRRLLHADHWMTAVLLVQWEVARRRAAVGGATMMTAQFWPWYDFTLESQVPAAAFTPQPGVDAGLMTITRRAVPLVDPTQHRQYRSFVHAVFTSRGRGLRQILPRVAGPRAGSAVKSWIAAQSISDRSLPRDLTPEQWSELFALTARHVTDIRRTRPRPRR</sequence>
<dbReference type="InterPro" id="IPR001737">
    <property type="entry name" value="KsgA/Erm"/>
</dbReference>
<dbReference type="PANTHER" id="PTHR11727">
    <property type="entry name" value="DIMETHYLADENOSINE TRANSFERASE"/>
    <property type="match status" value="1"/>
</dbReference>
<feature type="binding site" evidence="1">
    <location>
        <position position="100"/>
    </location>
    <ligand>
        <name>S-adenosyl-L-methionine</name>
        <dbReference type="ChEBI" id="CHEBI:59789"/>
    </ligand>
</feature>
<dbReference type="SUPFAM" id="SSF53335">
    <property type="entry name" value="S-adenosyl-L-methionine-dependent methyltransferases"/>
    <property type="match status" value="1"/>
</dbReference>
<dbReference type="PROSITE" id="PS51689">
    <property type="entry name" value="SAM_RNA_A_N6_MT"/>
    <property type="match status" value="1"/>
</dbReference>
<name>A0A7I7SHF0_9MYCO</name>
<gene>
    <name evidence="2" type="ORF">B8W67_12400</name>
</gene>
<dbReference type="OrthoDB" id="3616874at2"/>
<dbReference type="GO" id="GO:0003723">
    <property type="term" value="F:RNA binding"/>
    <property type="evidence" value="ECO:0007669"/>
    <property type="project" value="UniProtKB-UniRule"/>
</dbReference>
<dbReference type="SMART" id="SM00650">
    <property type="entry name" value="rADc"/>
    <property type="match status" value="1"/>
</dbReference>
<keyword evidence="1" id="KW-0694">RNA-binding</keyword>
<dbReference type="Pfam" id="PF00398">
    <property type="entry name" value="RrnaAD"/>
    <property type="match status" value="1"/>
</dbReference>
<feature type="binding site" evidence="1">
    <location>
        <position position="16"/>
    </location>
    <ligand>
        <name>S-adenosyl-L-methionine</name>
        <dbReference type="ChEBI" id="CHEBI:59789"/>
    </ligand>
</feature>
<comment type="similarity">
    <text evidence="1">Belongs to the class I-like SAM-binding methyltransferase superfamily. rRNA adenine N(6)-methyltransferase family.</text>
</comment>
<dbReference type="GO" id="GO:0005829">
    <property type="term" value="C:cytosol"/>
    <property type="evidence" value="ECO:0007669"/>
    <property type="project" value="TreeGrafter"/>
</dbReference>
<accession>A0A7I7SHF0</accession>